<proteinExistence type="predicted"/>
<dbReference type="EMBL" id="AP024484">
    <property type="protein sequence ID" value="BCS85498.1"/>
    <property type="molecule type" value="Genomic_DNA"/>
</dbReference>
<dbReference type="InterPro" id="IPR052346">
    <property type="entry name" value="O-mannosyl-transferase_TMTC"/>
</dbReference>
<dbReference type="Proteomes" id="UP001319045">
    <property type="component" value="Chromosome"/>
</dbReference>
<dbReference type="SUPFAM" id="SSF48452">
    <property type="entry name" value="TPR-like"/>
    <property type="match status" value="2"/>
</dbReference>
<dbReference type="PANTHER" id="PTHR44227:SF3">
    <property type="entry name" value="PROTEIN O-MANNOSYL-TRANSFERASE TMTC4"/>
    <property type="match status" value="1"/>
</dbReference>
<accession>A0ABN6EME3</accession>
<keyword evidence="5" id="KW-1185">Reference proteome</keyword>
<dbReference type="InterPro" id="IPR019734">
    <property type="entry name" value="TPR_rpt"/>
</dbReference>
<dbReference type="PANTHER" id="PTHR44227">
    <property type="match status" value="1"/>
</dbReference>
<reference evidence="4 5" key="1">
    <citation type="journal article" date="2022" name="Int. J. Syst. Evol. Microbiol.">
        <title>Prevotella herbatica sp. nov., a plant polysaccharide-decomposing anaerobic bacterium isolated from a methanogenic reactor.</title>
        <authorList>
            <person name="Uek A."/>
            <person name="Tonouchi A."/>
            <person name="Kaku N."/>
            <person name="Ueki K."/>
        </authorList>
    </citation>
    <scope>NUCLEOTIDE SEQUENCE [LARGE SCALE GENOMIC DNA]</scope>
    <source>
        <strain evidence="4 5">WR041</strain>
    </source>
</reference>
<evidence type="ECO:0000256" key="2">
    <source>
        <dbReference type="ARBA" id="ARBA00022803"/>
    </source>
</evidence>
<feature type="repeat" description="TPR" evidence="3">
    <location>
        <begin position="88"/>
        <end position="121"/>
    </location>
</feature>
<gene>
    <name evidence="4" type="ORF">prwr041_13910</name>
</gene>
<evidence type="ECO:0000313" key="5">
    <source>
        <dbReference type="Proteomes" id="UP001319045"/>
    </source>
</evidence>
<name>A0ABN6EME3_9BACT</name>
<dbReference type="SMART" id="SM00028">
    <property type="entry name" value="TPR"/>
    <property type="match status" value="6"/>
</dbReference>
<evidence type="ECO:0000256" key="1">
    <source>
        <dbReference type="ARBA" id="ARBA00022737"/>
    </source>
</evidence>
<evidence type="ECO:0000256" key="3">
    <source>
        <dbReference type="PROSITE-ProRule" id="PRU00339"/>
    </source>
</evidence>
<organism evidence="4 5">
    <name type="scientific">Prevotella herbatica</name>
    <dbReference type="NCBI Taxonomy" id="2801997"/>
    <lineage>
        <taxon>Bacteria</taxon>
        <taxon>Pseudomonadati</taxon>
        <taxon>Bacteroidota</taxon>
        <taxon>Bacteroidia</taxon>
        <taxon>Bacteroidales</taxon>
        <taxon>Prevotellaceae</taxon>
        <taxon>Prevotella</taxon>
    </lineage>
</organism>
<protein>
    <recommendedName>
        <fullName evidence="6">Tetratricopeptide repeat protein</fullName>
    </recommendedName>
</protein>
<keyword evidence="2 3" id="KW-0802">TPR repeat</keyword>
<evidence type="ECO:0008006" key="6">
    <source>
        <dbReference type="Google" id="ProtNLM"/>
    </source>
</evidence>
<dbReference type="InterPro" id="IPR011990">
    <property type="entry name" value="TPR-like_helical_dom_sf"/>
</dbReference>
<dbReference type="PROSITE" id="PS50005">
    <property type="entry name" value="TPR"/>
    <property type="match status" value="1"/>
</dbReference>
<dbReference type="Pfam" id="PF13181">
    <property type="entry name" value="TPR_8"/>
    <property type="match status" value="3"/>
</dbReference>
<dbReference type="Gene3D" id="1.25.40.10">
    <property type="entry name" value="Tetratricopeptide repeat domain"/>
    <property type="match status" value="3"/>
</dbReference>
<evidence type="ECO:0000313" key="4">
    <source>
        <dbReference type="EMBL" id="BCS85498.1"/>
    </source>
</evidence>
<keyword evidence="1" id="KW-0677">Repeat</keyword>
<sequence length="594" mass="67546">MELKYTYRHIALILVVGLVTVSTVLPSFAKSNKRKKMEPSTAVAPLSYEDSVRYNSFFMESVVAAGAGRYASAYDLLKHSLEINPNASEAYYLLSTYQMELKQDTLAIKSMEKAAELSPTNDTYQERLAQYYINFKQYDKAIKVYENLATNRPDRTDVLEVLMQLYNQQKDYTNMLKTIDRIEKAEGTGEEITLAKVRAYELLGNKKDAYKALKNLSDTYPNDNSYKVMLANWLMQNDKQKNAYDIYTSVLKDEPSNSYALSSLYDYYKATGENDKAKEVMTRVLTNSKTDSNSKQAMIRQFIEENEQAGGDSTVVLDMLDKVTKQNAQDADIAELKVAYMSLKKMPKDVIDSAIVSLLNVAPDNAGARLQLIQNIWDQKNWDQIISVCKPALEYNPDEMAFYYFLGLAYFQKDNEDLTLETIKKGISQVSDKSNKDMVSELYAIMGDILQKKGQTQQAFAAYDSSLQWKDDNIGCLNNYAYYLSEDGHNLQKAEQMSYKTIKAEPKNSTYLDTYAWILFMQDRFAEAKIYADQAVANDTDSVQSPVILEHTGDIYACLGKANDAVDFWKKAIKAGGNSALLKRKIELKKYIKK</sequence>